<dbReference type="Proteomes" id="UP001341840">
    <property type="component" value="Unassembled WGS sequence"/>
</dbReference>
<feature type="compositionally biased region" description="Basic and acidic residues" evidence="1">
    <location>
        <begin position="111"/>
        <end position="120"/>
    </location>
</feature>
<dbReference type="EMBL" id="JASCZI010031776">
    <property type="protein sequence ID" value="MED6127410.1"/>
    <property type="molecule type" value="Genomic_DNA"/>
</dbReference>
<reference evidence="2 3" key="1">
    <citation type="journal article" date="2023" name="Plants (Basel)">
        <title>Bridging the Gap: Combining Genomics and Transcriptomics Approaches to Understand Stylosanthes scabra, an Orphan Legume from the Brazilian Caatinga.</title>
        <authorList>
            <person name="Ferreira-Neto J.R.C."/>
            <person name="da Silva M.D."/>
            <person name="Binneck E."/>
            <person name="de Melo N.F."/>
            <person name="da Silva R.H."/>
            <person name="de Melo A.L.T.M."/>
            <person name="Pandolfi V."/>
            <person name="Bustamante F.O."/>
            <person name="Brasileiro-Vidal A.C."/>
            <person name="Benko-Iseppon A.M."/>
        </authorList>
    </citation>
    <scope>NUCLEOTIDE SEQUENCE [LARGE SCALE GENOMIC DNA]</scope>
    <source>
        <tissue evidence="2">Leaves</tissue>
    </source>
</reference>
<comment type="caution">
    <text evidence="2">The sequence shown here is derived from an EMBL/GenBank/DDBJ whole genome shotgun (WGS) entry which is preliminary data.</text>
</comment>
<sequence length="217" mass="25016">MVLSLSLVSPSAEYHPKRKYTEGKERRKKRRNMEAKEEEEVVKFSAFPFKPYSIQMEFMNALYHSLNQGGDSMLESPTGGDRRNHRKRVIPLVKEDKVKNKKDKFRYSSGKADKKEKESKGICKDFRAVDCEDSPAEKGCQSSQKKIDTADVDDKEFLLEEYESEDEGDLGSVMSKRKATKSIHNSSSEDESNDAEEKEDEKKFKVYFCSRTHSQLS</sequence>
<evidence type="ECO:0000313" key="3">
    <source>
        <dbReference type="Proteomes" id="UP001341840"/>
    </source>
</evidence>
<proteinExistence type="predicted"/>
<feature type="region of interest" description="Disordered" evidence="1">
    <location>
        <begin position="71"/>
        <end position="94"/>
    </location>
</feature>
<feature type="region of interest" description="Disordered" evidence="1">
    <location>
        <begin position="158"/>
        <end position="201"/>
    </location>
</feature>
<feature type="region of interest" description="Disordered" evidence="1">
    <location>
        <begin position="101"/>
        <end position="120"/>
    </location>
</feature>
<evidence type="ECO:0000256" key="1">
    <source>
        <dbReference type="SAM" id="MobiDB-lite"/>
    </source>
</evidence>
<gene>
    <name evidence="2" type="ORF">PIB30_087877</name>
</gene>
<name>A0ABU6RTW9_9FABA</name>
<protein>
    <submittedName>
        <fullName evidence="2">Uncharacterized protein</fullName>
    </submittedName>
</protein>
<organism evidence="2 3">
    <name type="scientific">Stylosanthes scabra</name>
    <dbReference type="NCBI Taxonomy" id="79078"/>
    <lineage>
        <taxon>Eukaryota</taxon>
        <taxon>Viridiplantae</taxon>
        <taxon>Streptophyta</taxon>
        <taxon>Embryophyta</taxon>
        <taxon>Tracheophyta</taxon>
        <taxon>Spermatophyta</taxon>
        <taxon>Magnoliopsida</taxon>
        <taxon>eudicotyledons</taxon>
        <taxon>Gunneridae</taxon>
        <taxon>Pentapetalae</taxon>
        <taxon>rosids</taxon>
        <taxon>fabids</taxon>
        <taxon>Fabales</taxon>
        <taxon>Fabaceae</taxon>
        <taxon>Papilionoideae</taxon>
        <taxon>50 kb inversion clade</taxon>
        <taxon>dalbergioids sensu lato</taxon>
        <taxon>Dalbergieae</taxon>
        <taxon>Pterocarpus clade</taxon>
        <taxon>Stylosanthes</taxon>
    </lineage>
</organism>
<feature type="region of interest" description="Disordered" evidence="1">
    <location>
        <begin position="14"/>
        <end position="37"/>
    </location>
</feature>
<feature type="compositionally biased region" description="Acidic residues" evidence="1">
    <location>
        <begin position="188"/>
        <end position="199"/>
    </location>
</feature>
<keyword evidence="3" id="KW-1185">Reference proteome</keyword>
<dbReference type="InterPro" id="IPR045028">
    <property type="entry name" value="DinG/Rad3-like"/>
</dbReference>
<feature type="compositionally biased region" description="Acidic residues" evidence="1">
    <location>
        <begin position="158"/>
        <end position="169"/>
    </location>
</feature>
<dbReference type="PANTHER" id="PTHR11472">
    <property type="entry name" value="DNA REPAIR DEAD HELICASE RAD3/XP-D SUBFAMILY MEMBER"/>
    <property type="match status" value="1"/>
</dbReference>
<accession>A0ABU6RTW9</accession>
<dbReference type="PANTHER" id="PTHR11472:SF41">
    <property type="entry name" value="ATP-DEPENDENT DNA HELICASE DDX11-RELATED"/>
    <property type="match status" value="1"/>
</dbReference>
<evidence type="ECO:0000313" key="2">
    <source>
        <dbReference type="EMBL" id="MED6127410.1"/>
    </source>
</evidence>